<sequence length="404" mass="46384">MPNLLSLSTELRLEIINCIVESDDEAPSEINFDKEPTVYLTRSSEHPLKDLSLVCSELRELVLPQLFAYCNVYVLEKDASLLEQQRGDSDIDSESVASIVVPKSTSSFHELLYTGIKAFTDFITTRGLHQAVKSLSSRIWDSIFEKLDLTRIILAVPPKTIFTLMATRTPSFGELSELRHAQPTIQIQYLGLECTNKPKIRTSNSERSHDESLWSCRTWTHFAYNEGGLTIDRVRKVVEANQQILKLRNRRLPLQDMPLGYNDHSLLVLQILGDLGNSLISGSKIRSIHFISCFPDRRFVGRVLEQTGLEKIRYWKTKFVQPELFEEVQKLKIPQLTATFLGDWKLLHRQFGENILSRLARDRMGATWLSSDQLDRYVWGFSLGMFAMLPASDFPPDRTVWIFQ</sequence>
<accession>A0A517L9N8</accession>
<dbReference type="Proteomes" id="UP000316270">
    <property type="component" value="Chromosome 7"/>
</dbReference>
<dbReference type="AlphaFoldDB" id="A0A517L9N8"/>
<proteinExistence type="predicted"/>
<name>A0A517L9N8_9PEZI</name>
<reference evidence="1 2" key="1">
    <citation type="submission" date="2019-07" db="EMBL/GenBank/DDBJ databases">
        <title>Finished genome of Venturia effusa.</title>
        <authorList>
            <person name="Young C.A."/>
            <person name="Cox M.P."/>
            <person name="Ganley A.R.D."/>
            <person name="David W.J."/>
        </authorList>
    </citation>
    <scope>NUCLEOTIDE SEQUENCE [LARGE SCALE GENOMIC DNA]</scope>
    <source>
        <strain evidence="2">albino</strain>
    </source>
</reference>
<keyword evidence="2" id="KW-1185">Reference proteome</keyword>
<evidence type="ECO:0000313" key="2">
    <source>
        <dbReference type="Proteomes" id="UP000316270"/>
    </source>
</evidence>
<dbReference type="EMBL" id="CP042191">
    <property type="protein sequence ID" value="QDS72348.1"/>
    <property type="molecule type" value="Genomic_DNA"/>
</dbReference>
<organism evidence="1 2">
    <name type="scientific">Venturia effusa</name>
    <dbReference type="NCBI Taxonomy" id="50376"/>
    <lineage>
        <taxon>Eukaryota</taxon>
        <taxon>Fungi</taxon>
        <taxon>Dikarya</taxon>
        <taxon>Ascomycota</taxon>
        <taxon>Pezizomycotina</taxon>
        <taxon>Dothideomycetes</taxon>
        <taxon>Pleosporomycetidae</taxon>
        <taxon>Venturiales</taxon>
        <taxon>Venturiaceae</taxon>
        <taxon>Venturia</taxon>
    </lineage>
</organism>
<protein>
    <submittedName>
        <fullName evidence="1">Uncharacterized protein</fullName>
    </submittedName>
</protein>
<dbReference type="OrthoDB" id="5296720at2759"/>
<evidence type="ECO:0000313" key="1">
    <source>
        <dbReference type="EMBL" id="QDS72348.1"/>
    </source>
</evidence>
<gene>
    <name evidence="1" type="ORF">FKW77_008011</name>
</gene>